<evidence type="ECO:0000313" key="2">
    <source>
        <dbReference type="Proteomes" id="UP000001574"/>
    </source>
</evidence>
<dbReference type="KEGG" id="mav:MAV_3323"/>
<gene>
    <name evidence="1" type="ordered locus">MAV_3323</name>
</gene>
<dbReference type="InterPro" id="IPR053191">
    <property type="entry name" value="DcsG_Biosynth_Enzyme"/>
</dbReference>
<dbReference type="Proteomes" id="UP000001574">
    <property type="component" value="Chromosome"/>
</dbReference>
<sequence length="219" mass="24069">MCLSCPGMKLARPDVFHPRIVLAGRRDDPGLVSALRRRGLHARRLPWEDPETLHADLVIVRAGPDAARRDEFLAWTGRPRHVLNPPAALAWNLDAHYLRDLRDGGVPTRPGAQPETSLIFLGGAQSHAWPAEPEFESWDLGHAALAVAADHTGIGVPELLFARADLAGDRLVRLDLVAPELGWRHLDTPGREAAQRRFALAVESACERLGLGPLSHRRP</sequence>
<evidence type="ECO:0000313" key="1">
    <source>
        <dbReference type="EMBL" id="ABK65391.1"/>
    </source>
</evidence>
<name>A0A0H2ZSS5_MYCA1</name>
<dbReference type="PANTHER" id="PTHR39217:SF1">
    <property type="entry name" value="GLUTATHIONE SYNTHETASE"/>
    <property type="match status" value="1"/>
</dbReference>
<dbReference type="HOGENOM" id="CLU_070819_0_1_11"/>
<proteinExistence type="predicted"/>
<protein>
    <submittedName>
        <fullName evidence="1">Uncharacterized protein</fullName>
    </submittedName>
</protein>
<organism evidence="1 2">
    <name type="scientific">Mycobacterium avium (strain 104)</name>
    <dbReference type="NCBI Taxonomy" id="243243"/>
    <lineage>
        <taxon>Bacteria</taxon>
        <taxon>Bacillati</taxon>
        <taxon>Actinomycetota</taxon>
        <taxon>Actinomycetes</taxon>
        <taxon>Mycobacteriales</taxon>
        <taxon>Mycobacteriaceae</taxon>
        <taxon>Mycobacterium</taxon>
        <taxon>Mycobacterium avium complex (MAC)</taxon>
    </lineage>
</organism>
<dbReference type="EMBL" id="CP000479">
    <property type="protein sequence ID" value="ABK65391.1"/>
    <property type="molecule type" value="Genomic_DNA"/>
</dbReference>
<dbReference type="AlphaFoldDB" id="A0A0H2ZSS5"/>
<accession>A0A0H2ZSS5</accession>
<reference evidence="1 2" key="1">
    <citation type="submission" date="2006-10" db="EMBL/GenBank/DDBJ databases">
        <authorList>
            <person name="Fleischmann R.D."/>
            <person name="Dodson R.J."/>
            <person name="Haft D.H."/>
            <person name="Merkel J.S."/>
            <person name="Nelson W.C."/>
            <person name="Fraser C.M."/>
        </authorList>
    </citation>
    <scope>NUCLEOTIDE SEQUENCE [LARGE SCALE GENOMIC DNA]</scope>
    <source>
        <strain evidence="1 2">104</strain>
    </source>
</reference>
<dbReference type="PANTHER" id="PTHR39217">
    <property type="match status" value="1"/>
</dbReference>